<gene>
    <name evidence="1" type="ORF">CLIB1444_01S11122</name>
</gene>
<keyword evidence="2" id="KW-1185">Reference proteome</keyword>
<sequence>MEEGVKEVQDPGTITNGDNSSSRTNVFSTALKFWTQIDLPSIQSQLDKQGIEIREDQKESLNNRKNLASKTKEFRKLPDEDKLEQLKGVLKLYQNEIDSLTTKQKKIESYFFDFYREIAEAPDPKPLLELSLDSVINSGEVEELKEEISKLTEQLSKKADYEQLKQRLIRNEQKSAELLSSKLKSKDDEYKAIIDEKEKNWLEKEKFYEKQKNEYNLKIEELKTSNEVTELQLNSQSQFKSNDNNDVTVMAELEMVSRDAEFSKQRLLEVEKRNENLRKEISNLKNNSQLENVKEEYTKKILELEGENSLLIAELDQARRQINNLTTENANKLNNLNTELVNYSNEIKDLKNKLYAQKDYEEIKTELHYLRKIEFDDEEEDEDEGKDTKDKVDSVLMKKNKALNDELVQYRSQHEDLINKINGFEQQVLQSNEEIEKLNKLNQKLEDDLFKFNDNNKFNDNMSLISGYSKKTNEDSSSILPIITKQRDRFRDRNNELEEELKRQTSMINDFKRTINQLRQDNEELYERTRFLASSQSSTKRNTLLPKPNMDLENNNYRNNYETKLHPIEQFRIKEQERISSRLSPFERIFISLTRAVLATRTTRMLFLGYCVGLHFIVMIVTIYSTSLNAQLIPEVGMNTSTGGKAHE</sequence>
<proteinExistence type="predicted"/>
<organism evidence="1 2">
    <name type="scientific">[Candida] jaroonii</name>
    <dbReference type="NCBI Taxonomy" id="467808"/>
    <lineage>
        <taxon>Eukaryota</taxon>
        <taxon>Fungi</taxon>
        <taxon>Dikarya</taxon>
        <taxon>Ascomycota</taxon>
        <taxon>Saccharomycotina</taxon>
        <taxon>Pichiomycetes</taxon>
        <taxon>Debaryomycetaceae</taxon>
        <taxon>Yamadazyma</taxon>
    </lineage>
</organism>
<evidence type="ECO:0000313" key="2">
    <source>
        <dbReference type="Proteomes" id="UP001152531"/>
    </source>
</evidence>
<evidence type="ECO:0000313" key="1">
    <source>
        <dbReference type="EMBL" id="CAH6718633.1"/>
    </source>
</evidence>
<reference evidence="1" key="1">
    <citation type="submission" date="2022-06" db="EMBL/GenBank/DDBJ databases">
        <authorList>
            <person name="Legras J.-L."/>
            <person name="Devillers H."/>
            <person name="Grondin C."/>
        </authorList>
    </citation>
    <scope>NUCLEOTIDE SEQUENCE</scope>
    <source>
        <strain evidence="1">CLIB 1444</strain>
    </source>
</reference>
<dbReference type="EMBL" id="CALSDN010000001">
    <property type="protein sequence ID" value="CAH6718633.1"/>
    <property type="molecule type" value="Genomic_DNA"/>
</dbReference>
<name>A0ACA9Y116_9ASCO</name>
<accession>A0ACA9Y116</accession>
<dbReference type="Proteomes" id="UP001152531">
    <property type="component" value="Unassembled WGS sequence"/>
</dbReference>
<comment type="caution">
    <text evidence="1">The sequence shown here is derived from an EMBL/GenBank/DDBJ whole genome shotgun (WGS) entry which is preliminary data.</text>
</comment>
<protein>
    <submittedName>
        <fullName evidence="1">Protein CASP</fullName>
    </submittedName>
</protein>